<name>A0A5J4JFP2_9BACI</name>
<comment type="caution">
    <text evidence="2">The sequence shown here is derived from an EMBL/GenBank/DDBJ whole genome shotgun (WGS) entry which is preliminary data.</text>
</comment>
<accession>A0A5J4JFP2</accession>
<gene>
    <name evidence="2" type="ORF">BpJC7_22360</name>
</gene>
<dbReference type="AlphaFoldDB" id="A0A5J4JFP2"/>
<evidence type="ECO:0000256" key="1">
    <source>
        <dbReference type="SAM" id="Phobius"/>
    </source>
</evidence>
<keyword evidence="3" id="KW-1185">Reference proteome</keyword>
<proteinExistence type="predicted"/>
<evidence type="ECO:0000313" key="3">
    <source>
        <dbReference type="Proteomes" id="UP000391919"/>
    </source>
</evidence>
<sequence length="44" mass="4953">MRISLGITAGLTVFGKLWLSCLMLVGRLGVIILIYTFLENKNQR</sequence>
<evidence type="ECO:0000313" key="2">
    <source>
        <dbReference type="EMBL" id="GER70933.1"/>
    </source>
</evidence>
<dbReference type="EMBL" id="BKZQ01000031">
    <property type="protein sequence ID" value="GER70933.1"/>
    <property type="molecule type" value="Genomic_DNA"/>
</dbReference>
<feature type="transmembrane region" description="Helical" evidence="1">
    <location>
        <begin position="17"/>
        <end position="38"/>
    </location>
</feature>
<reference evidence="2 3" key="1">
    <citation type="submission" date="2019-09" db="EMBL/GenBank/DDBJ databases">
        <title>Draft genome sequence of Bacillus sp. JC-7.</title>
        <authorList>
            <person name="Tanaka N."/>
            <person name="Shiwa Y."/>
            <person name="Fujita N."/>
            <person name="Tanasupawat S."/>
        </authorList>
    </citation>
    <scope>NUCLEOTIDE SEQUENCE [LARGE SCALE GENOMIC DNA]</scope>
    <source>
        <strain evidence="2 3">JC-7</strain>
    </source>
</reference>
<dbReference type="Proteomes" id="UP000391919">
    <property type="component" value="Unassembled WGS sequence"/>
</dbReference>
<protein>
    <submittedName>
        <fullName evidence="2">Uncharacterized protein</fullName>
    </submittedName>
</protein>
<dbReference type="RefSeq" id="WP_259370057.1">
    <property type="nucleotide sequence ID" value="NZ_BKZP01000032.1"/>
</dbReference>
<keyword evidence="1" id="KW-0812">Transmembrane</keyword>
<organism evidence="2 3">
    <name type="scientific">Weizmannia acidilactici</name>
    <dbReference type="NCBI Taxonomy" id="2607726"/>
    <lineage>
        <taxon>Bacteria</taxon>
        <taxon>Bacillati</taxon>
        <taxon>Bacillota</taxon>
        <taxon>Bacilli</taxon>
        <taxon>Bacillales</taxon>
        <taxon>Bacillaceae</taxon>
        <taxon>Heyndrickxia</taxon>
    </lineage>
</organism>
<keyword evidence="1" id="KW-0472">Membrane</keyword>
<keyword evidence="1" id="KW-1133">Transmembrane helix</keyword>